<feature type="domain" description="HIT" evidence="4">
    <location>
        <begin position="6"/>
        <end position="115"/>
    </location>
</feature>
<organism evidence="5 6">
    <name type="scientific">Streptococcus rubneri</name>
    <dbReference type="NCBI Taxonomy" id="1234680"/>
    <lineage>
        <taxon>Bacteria</taxon>
        <taxon>Bacillati</taxon>
        <taxon>Bacillota</taxon>
        <taxon>Bacilli</taxon>
        <taxon>Lactobacillales</taxon>
        <taxon>Streptococcaceae</taxon>
        <taxon>Streptococcus</taxon>
    </lineage>
</organism>
<sequence>MVSDCIFCKIVAGDIPASKVYEDEHFLAFLDISQVTAGHTLVIPKKHARNLLEMTPNETGELFEVVSQVAKNVGNATQPKGMNVISNMEEIAGQSVFHTHVHILPRYSQEDDLKIDFTAHEPDFDQLARLAELIAAQ</sequence>
<dbReference type="InterPro" id="IPR039384">
    <property type="entry name" value="HINT"/>
</dbReference>
<dbReference type="PANTHER" id="PTHR46648:SF1">
    <property type="entry name" value="ADENOSINE 5'-MONOPHOSPHORAMIDASE HNT1"/>
    <property type="match status" value="1"/>
</dbReference>
<reference evidence="5 6" key="1">
    <citation type="submission" date="2019-04" db="EMBL/GenBank/DDBJ databases">
        <title>Genome sequencing of Streptococcus rubneri DSM 26920(T).</title>
        <authorList>
            <person name="Kook J.-K."/>
            <person name="Park S.-N."/>
            <person name="Lim Y.K."/>
        </authorList>
    </citation>
    <scope>NUCLEOTIDE SEQUENCE [LARGE SCALE GENOMIC DNA]</scope>
    <source>
        <strain evidence="5 6">DSM 26920</strain>
    </source>
</reference>
<dbReference type="AlphaFoldDB" id="A0A4Z1DST8"/>
<dbReference type="InterPro" id="IPR019808">
    <property type="entry name" value="Histidine_triad_CS"/>
</dbReference>
<gene>
    <name evidence="5" type="ORF">E5S68_09555</name>
</gene>
<accession>A0A4Z1DST8</accession>
<comment type="caution">
    <text evidence="5">The sequence shown here is derived from an EMBL/GenBank/DDBJ whole genome shotgun (WGS) entry which is preliminary data.</text>
</comment>
<dbReference type="GO" id="GO:0003824">
    <property type="term" value="F:catalytic activity"/>
    <property type="evidence" value="ECO:0007669"/>
    <property type="project" value="InterPro"/>
</dbReference>
<feature type="short sequence motif" description="Histidine triad motif" evidence="2 3">
    <location>
        <begin position="98"/>
        <end position="102"/>
    </location>
</feature>
<evidence type="ECO:0000256" key="1">
    <source>
        <dbReference type="PIRSR" id="PIRSR601310-1"/>
    </source>
</evidence>
<keyword evidence="6" id="KW-1185">Reference proteome</keyword>
<dbReference type="InterPro" id="IPR036265">
    <property type="entry name" value="HIT-like_sf"/>
</dbReference>
<dbReference type="GO" id="GO:0009117">
    <property type="term" value="P:nucleotide metabolic process"/>
    <property type="evidence" value="ECO:0007669"/>
    <property type="project" value="TreeGrafter"/>
</dbReference>
<evidence type="ECO:0000256" key="2">
    <source>
        <dbReference type="PIRSR" id="PIRSR601310-3"/>
    </source>
</evidence>
<evidence type="ECO:0000259" key="4">
    <source>
        <dbReference type="PROSITE" id="PS51084"/>
    </source>
</evidence>
<dbReference type="Proteomes" id="UP000297986">
    <property type="component" value="Unassembled WGS sequence"/>
</dbReference>
<dbReference type="SUPFAM" id="SSF54197">
    <property type="entry name" value="HIT-like"/>
    <property type="match status" value="1"/>
</dbReference>
<dbReference type="EMBL" id="SRRP01000002">
    <property type="protein sequence ID" value="TGN91335.1"/>
    <property type="molecule type" value="Genomic_DNA"/>
</dbReference>
<evidence type="ECO:0000313" key="6">
    <source>
        <dbReference type="Proteomes" id="UP000297986"/>
    </source>
</evidence>
<dbReference type="FunFam" id="3.30.428.10:FF:000014">
    <property type="entry name" value="Putative histidine triad (HIT) protein"/>
    <property type="match status" value="1"/>
</dbReference>
<dbReference type="PROSITE" id="PS51084">
    <property type="entry name" value="HIT_2"/>
    <property type="match status" value="1"/>
</dbReference>
<feature type="active site" description="Tele-AMP-histidine intermediate" evidence="1">
    <location>
        <position position="100"/>
    </location>
</feature>
<dbReference type="CDD" id="cd01277">
    <property type="entry name" value="HINT_subgroup"/>
    <property type="match status" value="1"/>
</dbReference>
<dbReference type="InterPro" id="IPR001310">
    <property type="entry name" value="Histidine_triad_HIT"/>
</dbReference>
<proteinExistence type="predicted"/>
<dbReference type="Gene3D" id="3.30.428.10">
    <property type="entry name" value="HIT-like"/>
    <property type="match status" value="1"/>
</dbReference>
<dbReference type="InterPro" id="IPR011146">
    <property type="entry name" value="HIT-like"/>
</dbReference>
<dbReference type="PRINTS" id="PR00332">
    <property type="entry name" value="HISTRIAD"/>
</dbReference>
<dbReference type="OrthoDB" id="9784774at2"/>
<protein>
    <submittedName>
        <fullName evidence="5">HIT family protein</fullName>
    </submittedName>
</protein>
<dbReference type="Pfam" id="PF01230">
    <property type="entry name" value="HIT"/>
    <property type="match status" value="1"/>
</dbReference>
<name>A0A4Z1DST8_9STRE</name>
<evidence type="ECO:0000313" key="5">
    <source>
        <dbReference type="EMBL" id="TGN91335.1"/>
    </source>
</evidence>
<dbReference type="RefSeq" id="WP_135783348.1">
    <property type="nucleotide sequence ID" value="NZ_MRXY01000013.1"/>
</dbReference>
<dbReference type="PROSITE" id="PS00892">
    <property type="entry name" value="HIT_1"/>
    <property type="match status" value="1"/>
</dbReference>
<dbReference type="PANTHER" id="PTHR46648">
    <property type="entry name" value="HIT FAMILY PROTEIN 1"/>
    <property type="match status" value="1"/>
</dbReference>
<evidence type="ECO:0000256" key="3">
    <source>
        <dbReference type="PROSITE-ProRule" id="PRU00464"/>
    </source>
</evidence>